<evidence type="ECO:0000256" key="5">
    <source>
        <dbReference type="ARBA" id="ARBA00022777"/>
    </source>
</evidence>
<reference evidence="10 11" key="1">
    <citation type="journal article" date="2012" name="J. Bacteriol.">
        <title>Genome sequence of cold-adapted Pseudomonas mandelii strain JR-1.</title>
        <authorList>
            <person name="Jang S.H."/>
            <person name="Kim J."/>
            <person name="Kim J."/>
            <person name="Hong S."/>
            <person name="Lee C."/>
        </authorList>
    </citation>
    <scope>NUCLEOTIDE SEQUENCE [LARGE SCALE GENOMIC DNA]</scope>
    <source>
        <strain evidence="10 11">JR-1</strain>
    </source>
</reference>
<evidence type="ECO:0000259" key="9">
    <source>
        <dbReference type="Pfam" id="PF13614"/>
    </source>
</evidence>
<evidence type="ECO:0000313" key="11">
    <source>
        <dbReference type="Proteomes" id="UP000026913"/>
    </source>
</evidence>
<dbReference type="Proteomes" id="UP000026913">
    <property type="component" value="Chromosome"/>
</dbReference>
<evidence type="ECO:0000256" key="7">
    <source>
        <dbReference type="ARBA" id="ARBA00023137"/>
    </source>
</evidence>
<proteinExistence type="inferred from homology"/>
<dbReference type="EC" id="2.7.10.2" evidence="2"/>
<dbReference type="CDD" id="cd05387">
    <property type="entry name" value="BY-kinase"/>
    <property type="match status" value="1"/>
</dbReference>
<comment type="catalytic activity">
    <reaction evidence="8">
        <text>L-tyrosyl-[protein] + ATP = O-phospho-L-tyrosyl-[protein] + ADP + H(+)</text>
        <dbReference type="Rhea" id="RHEA:10596"/>
        <dbReference type="Rhea" id="RHEA-COMP:10136"/>
        <dbReference type="Rhea" id="RHEA-COMP:20101"/>
        <dbReference type="ChEBI" id="CHEBI:15378"/>
        <dbReference type="ChEBI" id="CHEBI:30616"/>
        <dbReference type="ChEBI" id="CHEBI:46858"/>
        <dbReference type="ChEBI" id="CHEBI:61978"/>
        <dbReference type="ChEBI" id="CHEBI:456216"/>
        <dbReference type="EC" id="2.7.10.2"/>
    </reaction>
</comment>
<keyword evidence="7" id="KW-0829">Tyrosine-protein kinase</keyword>
<evidence type="ECO:0000256" key="2">
    <source>
        <dbReference type="ARBA" id="ARBA00011903"/>
    </source>
</evidence>
<dbReference type="InterPro" id="IPR027417">
    <property type="entry name" value="P-loop_NTPase"/>
</dbReference>
<dbReference type="PANTHER" id="PTHR32309">
    <property type="entry name" value="TYROSINE-PROTEIN KINASE"/>
    <property type="match status" value="1"/>
</dbReference>
<dbReference type="EMBL" id="CP005960">
    <property type="protein sequence ID" value="AHZ72916.1"/>
    <property type="molecule type" value="Genomic_DNA"/>
</dbReference>
<evidence type="ECO:0000256" key="1">
    <source>
        <dbReference type="ARBA" id="ARBA00007316"/>
    </source>
</evidence>
<dbReference type="GO" id="GO:0004713">
    <property type="term" value="F:protein tyrosine kinase activity"/>
    <property type="evidence" value="ECO:0007669"/>
    <property type="project" value="TreeGrafter"/>
</dbReference>
<name>A0A024EJY4_9PSED</name>
<dbReference type="PANTHER" id="PTHR32309:SF13">
    <property type="entry name" value="FERRIC ENTEROBACTIN TRANSPORT PROTEIN FEPE"/>
    <property type="match status" value="1"/>
</dbReference>
<keyword evidence="6" id="KW-0067">ATP-binding</keyword>
<dbReference type="InterPro" id="IPR025669">
    <property type="entry name" value="AAA_dom"/>
</dbReference>
<dbReference type="KEGG" id="pman:OU5_5837"/>
<keyword evidence="4" id="KW-0547">Nucleotide-binding</keyword>
<keyword evidence="3" id="KW-0808">Transferase</keyword>
<evidence type="ECO:0000256" key="8">
    <source>
        <dbReference type="ARBA" id="ARBA00051245"/>
    </source>
</evidence>
<dbReference type="HOGENOM" id="CLU_052027_2_3_6"/>
<evidence type="ECO:0000256" key="4">
    <source>
        <dbReference type="ARBA" id="ARBA00022741"/>
    </source>
</evidence>
<comment type="similarity">
    <text evidence="1">Belongs to the CpsD/CapB family.</text>
</comment>
<dbReference type="RefSeq" id="WP_010455621.1">
    <property type="nucleotide sequence ID" value="NZ_CP005960.1"/>
</dbReference>
<dbReference type="Pfam" id="PF13614">
    <property type="entry name" value="AAA_31"/>
    <property type="match status" value="1"/>
</dbReference>
<feature type="domain" description="AAA" evidence="9">
    <location>
        <begin position="37"/>
        <end position="175"/>
    </location>
</feature>
<gene>
    <name evidence="10" type="ORF">OU5_5837</name>
</gene>
<dbReference type="OrthoDB" id="7002429at2"/>
<dbReference type="GO" id="GO:0005886">
    <property type="term" value="C:plasma membrane"/>
    <property type="evidence" value="ECO:0007669"/>
    <property type="project" value="TreeGrafter"/>
</dbReference>
<dbReference type="Gene3D" id="3.40.50.300">
    <property type="entry name" value="P-loop containing nucleotide triphosphate hydrolases"/>
    <property type="match status" value="1"/>
</dbReference>
<evidence type="ECO:0000313" key="10">
    <source>
        <dbReference type="EMBL" id="AHZ72916.1"/>
    </source>
</evidence>
<dbReference type="AlphaFoldDB" id="A0A024EJY4"/>
<protein>
    <recommendedName>
        <fullName evidence="2">non-specific protein-tyrosine kinase</fullName>
        <ecNumber evidence="2">2.7.10.2</ecNumber>
    </recommendedName>
</protein>
<evidence type="ECO:0000256" key="3">
    <source>
        <dbReference type="ARBA" id="ARBA00022679"/>
    </source>
</evidence>
<evidence type="ECO:0000256" key="6">
    <source>
        <dbReference type="ARBA" id="ARBA00022840"/>
    </source>
</evidence>
<dbReference type="InterPro" id="IPR005702">
    <property type="entry name" value="Wzc-like_C"/>
</dbReference>
<dbReference type="SUPFAM" id="SSF52540">
    <property type="entry name" value="P-loop containing nucleoside triphosphate hydrolases"/>
    <property type="match status" value="1"/>
</dbReference>
<accession>A0A024EJY4</accession>
<organism evidence="10 11">
    <name type="scientific">Pseudomonas mandelii JR-1</name>
    <dbReference type="NCBI Taxonomy" id="1147786"/>
    <lineage>
        <taxon>Bacteria</taxon>
        <taxon>Pseudomonadati</taxon>
        <taxon>Pseudomonadota</taxon>
        <taxon>Gammaproteobacteria</taxon>
        <taxon>Pseudomonadales</taxon>
        <taxon>Pseudomonadaceae</taxon>
        <taxon>Pseudomonas</taxon>
    </lineage>
</organism>
<dbReference type="GeneID" id="46431793"/>
<dbReference type="InterPro" id="IPR050445">
    <property type="entry name" value="Bact_polysacc_biosynth/exp"/>
</dbReference>
<sequence>MDGSSAKSLSIANPSESNLTSTVLDQDLRILFLTAANPGAGTTTSALALASQLAKMSSGEVLLVDASQSSTNLTQQMGLTKERGFRDLLFNTQSPPLLQDCVVNVSSLPFHILPNGRYVRGTEHLTPERLGPLLDQLGSQYRFVVIDGDAVYSAADTMIISTQVDGVIMVVRSEDTRWEVAQAAVQRLTQAGAKLVGSVFNRRKYYMPKWLYKNL</sequence>
<keyword evidence="5" id="KW-0418">Kinase</keyword>